<keyword evidence="5" id="KW-1185">Reference proteome</keyword>
<dbReference type="InterPro" id="IPR000873">
    <property type="entry name" value="AMP-dep_synth/lig_dom"/>
</dbReference>
<dbReference type="InterPro" id="IPR050237">
    <property type="entry name" value="ATP-dep_AMP-bd_enzyme"/>
</dbReference>
<dbReference type="InterPro" id="IPR025110">
    <property type="entry name" value="AMP-bd_C"/>
</dbReference>
<dbReference type="Pfam" id="PF00501">
    <property type="entry name" value="AMP-binding"/>
    <property type="match status" value="1"/>
</dbReference>
<dbReference type="Gene3D" id="3.30.300.30">
    <property type="match status" value="1"/>
</dbReference>
<evidence type="ECO:0000313" key="5">
    <source>
        <dbReference type="Proteomes" id="UP001589692"/>
    </source>
</evidence>
<evidence type="ECO:0000313" key="4">
    <source>
        <dbReference type="EMBL" id="MFB9950647.1"/>
    </source>
</evidence>
<dbReference type="SUPFAM" id="SSF56801">
    <property type="entry name" value="Acetyl-CoA synthetase-like"/>
    <property type="match status" value="1"/>
</dbReference>
<protein>
    <submittedName>
        <fullName evidence="4">Class I adenylate-forming enzyme family protein</fullName>
    </submittedName>
</protein>
<dbReference type="Pfam" id="PF13193">
    <property type="entry name" value="AMP-binding_C"/>
    <property type="match status" value="1"/>
</dbReference>
<dbReference type="PANTHER" id="PTHR43767:SF1">
    <property type="entry name" value="NONRIBOSOMAL PEPTIDE SYNTHASE PES1 (EUROFUNG)-RELATED"/>
    <property type="match status" value="1"/>
</dbReference>
<dbReference type="InterPro" id="IPR045851">
    <property type="entry name" value="AMP-bd_C_sf"/>
</dbReference>
<dbReference type="EMBL" id="JBHMAA010000018">
    <property type="protein sequence ID" value="MFB9950647.1"/>
    <property type="molecule type" value="Genomic_DNA"/>
</dbReference>
<gene>
    <name evidence="4" type="ORF">ACFFP0_17480</name>
</gene>
<evidence type="ECO:0000259" key="2">
    <source>
        <dbReference type="Pfam" id="PF00501"/>
    </source>
</evidence>
<reference evidence="4 5" key="1">
    <citation type="submission" date="2024-09" db="EMBL/GenBank/DDBJ databases">
        <authorList>
            <person name="Sun Q."/>
            <person name="Mori K."/>
        </authorList>
    </citation>
    <scope>NUCLEOTIDE SEQUENCE [LARGE SCALE GENOMIC DNA]</scope>
    <source>
        <strain evidence="4 5">TBRC 4938</strain>
    </source>
</reference>
<feature type="domain" description="AMP-binding enzyme C-terminal" evidence="3">
    <location>
        <begin position="419"/>
        <end position="494"/>
    </location>
</feature>
<comment type="caution">
    <text evidence="4">The sequence shown here is derived from an EMBL/GenBank/DDBJ whole genome shotgun (WGS) entry which is preliminary data.</text>
</comment>
<keyword evidence="1" id="KW-0479">Metal-binding</keyword>
<dbReference type="Gene3D" id="3.40.50.12780">
    <property type="entry name" value="N-terminal domain of ligase-like"/>
    <property type="match status" value="1"/>
</dbReference>
<feature type="domain" description="AMP-dependent synthetase/ligase" evidence="2">
    <location>
        <begin position="10"/>
        <end position="368"/>
    </location>
</feature>
<sequence>MKRVTDMAAKRAELTPERIAFRDHESGAQLTFRTINERADALAWALDSAGLSRGDRVAILCQNRPEFFLLLFAAQKAGLVVVPLNWRQPPAELAPVIRRSGARLLFFDRQNVGTARELAEECGTVLAGIEAGGDAAGTMHAMIETAPPGPFGTGQADAEAPWYLLYTSGTTGVPKAVIQTASMAWANAINYSQAVDLVSTDKALNFLPLFHSAGINLFTLPLFLAGGTSTILRKFDEETVLDLIDAKQVTAFFGVPAIYQALALNSRFPSIDFSAVRSLGCGGAPISAALLKTYQKHGLTICNGMGMTETGPTVFLMDKENAAAKIGSVGKAQILAEVRLVSPDGATIGHEGEGELQIRGPGITPGYFEDPKATGDCFAEDGWLRTGDVARRDADGYFYIVDRIKDMYISGGENVYPAEVERVLTAHEAIIEAVVIGVPDQKWGEVGVAYLIVAPDRKVDAGELTLWCRERLATYKVPKGFQVATELPRTAAGKVQKHILKQTYLRTVGET</sequence>
<organism evidence="4 5">
    <name type="scientific">Rhizobium puerariae</name>
    <dbReference type="NCBI Taxonomy" id="1585791"/>
    <lineage>
        <taxon>Bacteria</taxon>
        <taxon>Pseudomonadati</taxon>
        <taxon>Pseudomonadota</taxon>
        <taxon>Alphaproteobacteria</taxon>
        <taxon>Hyphomicrobiales</taxon>
        <taxon>Rhizobiaceae</taxon>
        <taxon>Rhizobium/Agrobacterium group</taxon>
        <taxon>Rhizobium</taxon>
    </lineage>
</organism>
<name>A0ABV6AL88_9HYPH</name>
<dbReference type="Proteomes" id="UP001589692">
    <property type="component" value="Unassembled WGS sequence"/>
</dbReference>
<dbReference type="PANTHER" id="PTHR43767">
    <property type="entry name" value="LONG-CHAIN-FATTY-ACID--COA LIGASE"/>
    <property type="match status" value="1"/>
</dbReference>
<dbReference type="InterPro" id="IPR020845">
    <property type="entry name" value="AMP-binding_CS"/>
</dbReference>
<proteinExistence type="predicted"/>
<evidence type="ECO:0000256" key="1">
    <source>
        <dbReference type="ARBA" id="ARBA00022723"/>
    </source>
</evidence>
<accession>A0ABV6AL88</accession>
<evidence type="ECO:0000259" key="3">
    <source>
        <dbReference type="Pfam" id="PF13193"/>
    </source>
</evidence>
<dbReference type="InterPro" id="IPR042099">
    <property type="entry name" value="ANL_N_sf"/>
</dbReference>
<dbReference type="PROSITE" id="PS00455">
    <property type="entry name" value="AMP_BINDING"/>
    <property type="match status" value="1"/>
</dbReference>
<dbReference type="RefSeq" id="WP_377263266.1">
    <property type="nucleotide sequence ID" value="NZ_JBHMAA010000018.1"/>
</dbReference>